<dbReference type="SUPFAM" id="SSF53335">
    <property type="entry name" value="S-adenosyl-L-methionine-dependent methyltransferases"/>
    <property type="match status" value="1"/>
</dbReference>
<dbReference type="AlphaFoldDB" id="A0A8J2YGJ0"/>
<dbReference type="EC" id="2.1.1.37" evidence="8"/>
<evidence type="ECO:0000256" key="3">
    <source>
        <dbReference type="ARBA" id="ARBA00022691"/>
    </source>
</evidence>
<keyword evidence="4" id="KW-0680">Restriction system</keyword>
<evidence type="ECO:0000256" key="1">
    <source>
        <dbReference type="ARBA" id="ARBA00022603"/>
    </source>
</evidence>
<evidence type="ECO:0000313" key="10">
    <source>
        <dbReference type="Proteomes" id="UP000602745"/>
    </source>
</evidence>
<keyword evidence="2 6" id="KW-0808">Transferase</keyword>
<evidence type="ECO:0000313" key="9">
    <source>
        <dbReference type="EMBL" id="GGE36239.1"/>
    </source>
</evidence>
<dbReference type="Gene3D" id="3.40.50.150">
    <property type="entry name" value="Vaccinia Virus protein VP39"/>
    <property type="match status" value="1"/>
</dbReference>
<dbReference type="GO" id="GO:0009307">
    <property type="term" value="P:DNA restriction-modification system"/>
    <property type="evidence" value="ECO:0007669"/>
    <property type="project" value="UniProtKB-KW"/>
</dbReference>
<comment type="catalytic activity">
    <reaction evidence="5 8">
        <text>a 2'-deoxycytidine in DNA + S-adenosyl-L-methionine = a 5-methyl-2'-deoxycytidine in DNA + S-adenosyl-L-homocysteine + H(+)</text>
        <dbReference type="Rhea" id="RHEA:13681"/>
        <dbReference type="Rhea" id="RHEA-COMP:11369"/>
        <dbReference type="Rhea" id="RHEA-COMP:11370"/>
        <dbReference type="ChEBI" id="CHEBI:15378"/>
        <dbReference type="ChEBI" id="CHEBI:57856"/>
        <dbReference type="ChEBI" id="CHEBI:59789"/>
        <dbReference type="ChEBI" id="CHEBI:85452"/>
        <dbReference type="ChEBI" id="CHEBI:85454"/>
        <dbReference type="EC" id="2.1.1.37"/>
    </reaction>
</comment>
<evidence type="ECO:0000256" key="8">
    <source>
        <dbReference type="RuleBase" id="RU000417"/>
    </source>
</evidence>
<dbReference type="Proteomes" id="UP000602745">
    <property type="component" value="Unassembled WGS sequence"/>
</dbReference>
<dbReference type="GO" id="GO:0003677">
    <property type="term" value="F:DNA binding"/>
    <property type="evidence" value="ECO:0007669"/>
    <property type="project" value="TreeGrafter"/>
</dbReference>
<organism evidence="9 10">
    <name type="scientific">Agaricicola taiwanensis</name>
    <dbReference type="NCBI Taxonomy" id="591372"/>
    <lineage>
        <taxon>Bacteria</taxon>
        <taxon>Pseudomonadati</taxon>
        <taxon>Pseudomonadota</taxon>
        <taxon>Alphaproteobacteria</taxon>
        <taxon>Rhodobacterales</taxon>
        <taxon>Paracoccaceae</taxon>
        <taxon>Agaricicola</taxon>
    </lineage>
</organism>
<dbReference type="PROSITE" id="PS51679">
    <property type="entry name" value="SAM_MT_C5"/>
    <property type="match status" value="1"/>
</dbReference>
<gene>
    <name evidence="9" type="ORF">GCM10007276_12150</name>
</gene>
<comment type="similarity">
    <text evidence="6 7">Belongs to the class I-like SAM-binding methyltransferase superfamily. C5-methyltransferase family.</text>
</comment>
<keyword evidence="1 6" id="KW-0489">Methyltransferase</keyword>
<feature type="active site" evidence="6">
    <location>
        <position position="77"/>
    </location>
</feature>
<protein>
    <recommendedName>
        <fullName evidence="8">Cytosine-specific methyltransferase</fullName>
        <ecNumber evidence="8">2.1.1.37</ecNumber>
    </recommendedName>
</protein>
<evidence type="ECO:0000256" key="4">
    <source>
        <dbReference type="ARBA" id="ARBA00022747"/>
    </source>
</evidence>
<evidence type="ECO:0000256" key="2">
    <source>
        <dbReference type="ARBA" id="ARBA00022679"/>
    </source>
</evidence>
<comment type="caution">
    <text evidence="9">The sequence shown here is derived from an EMBL/GenBank/DDBJ whole genome shotgun (WGS) entry which is preliminary data.</text>
</comment>
<dbReference type="PANTHER" id="PTHR10629">
    <property type="entry name" value="CYTOSINE-SPECIFIC METHYLTRANSFERASE"/>
    <property type="match status" value="1"/>
</dbReference>
<dbReference type="RefSeq" id="WP_188408763.1">
    <property type="nucleotide sequence ID" value="NZ_BMCP01000001.1"/>
</dbReference>
<keyword evidence="10" id="KW-1185">Reference proteome</keyword>
<dbReference type="InterPro" id="IPR050390">
    <property type="entry name" value="C5-Methyltransferase"/>
</dbReference>
<accession>A0A8J2YGJ0</accession>
<dbReference type="Pfam" id="PF00145">
    <property type="entry name" value="DNA_methylase"/>
    <property type="match status" value="1"/>
</dbReference>
<name>A0A8J2YGJ0_9RHOB</name>
<reference evidence="9" key="2">
    <citation type="submission" date="2020-09" db="EMBL/GenBank/DDBJ databases">
        <authorList>
            <person name="Sun Q."/>
            <person name="Sedlacek I."/>
        </authorList>
    </citation>
    <scope>NUCLEOTIDE SEQUENCE</scope>
    <source>
        <strain evidence="9">CCM 7684</strain>
    </source>
</reference>
<dbReference type="GO" id="GO:0044027">
    <property type="term" value="P:negative regulation of gene expression via chromosomal CpG island methylation"/>
    <property type="evidence" value="ECO:0007669"/>
    <property type="project" value="TreeGrafter"/>
</dbReference>
<keyword evidence="3 6" id="KW-0949">S-adenosyl-L-methionine</keyword>
<evidence type="ECO:0000256" key="6">
    <source>
        <dbReference type="PROSITE-ProRule" id="PRU01016"/>
    </source>
</evidence>
<sequence length="283" mass="30868">MTRTPYRVLDLFSGIGGFTLGLERTGGFKTVAFCEINPDRQADLRSIWPGVPVYDDVRRITAADVGDIDVITGGFPCQDISAAGKRAGIAGERTGLFSEIIRLAGELRPSFIILENSADLLTGDGGAWARHVFGQLAALGYDIEWHVIPASGLGAPHVRERVWIIATHAGSGFQENRRHKLYLGRRFTRSGEAAAIVAHHHRERELQSGWIFVDERGRVVHDPERAWPEGWIEKLSSLRSLDDGLPAGLATAAAHRFGNTVVPQIPELIGRAILAADQRSIAA</sequence>
<dbReference type="InterPro" id="IPR001525">
    <property type="entry name" value="C5_MeTfrase"/>
</dbReference>
<dbReference type="GO" id="GO:0003886">
    <property type="term" value="F:DNA (cytosine-5-)-methyltransferase activity"/>
    <property type="evidence" value="ECO:0007669"/>
    <property type="project" value="UniProtKB-EC"/>
</dbReference>
<dbReference type="InterPro" id="IPR029063">
    <property type="entry name" value="SAM-dependent_MTases_sf"/>
</dbReference>
<dbReference type="GO" id="GO:0032259">
    <property type="term" value="P:methylation"/>
    <property type="evidence" value="ECO:0007669"/>
    <property type="project" value="UniProtKB-KW"/>
</dbReference>
<dbReference type="PRINTS" id="PR00105">
    <property type="entry name" value="C5METTRFRASE"/>
</dbReference>
<dbReference type="EMBL" id="BMCP01000001">
    <property type="protein sequence ID" value="GGE36239.1"/>
    <property type="molecule type" value="Genomic_DNA"/>
</dbReference>
<dbReference type="InterPro" id="IPR018117">
    <property type="entry name" value="C5_DNA_meth_AS"/>
</dbReference>
<dbReference type="NCBIfam" id="TIGR00675">
    <property type="entry name" value="dcm"/>
    <property type="match status" value="1"/>
</dbReference>
<proteinExistence type="inferred from homology"/>
<evidence type="ECO:0000256" key="7">
    <source>
        <dbReference type="RuleBase" id="RU000416"/>
    </source>
</evidence>
<evidence type="ECO:0000256" key="5">
    <source>
        <dbReference type="ARBA" id="ARBA00047422"/>
    </source>
</evidence>
<reference evidence="9" key="1">
    <citation type="journal article" date="2014" name="Int. J. Syst. Evol. Microbiol.">
        <title>Complete genome sequence of Corynebacterium casei LMG S-19264T (=DSM 44701T), isolated from a smear-ripened cheese.</title>
        <authorList>
            <consortium name="US DOE Joint Genome Institute (JGI-PGF)"/>
            <person name="Walter F."/>
            <person name="Albersmeier A."/>
            <person name="Kalinowski J."/>
            <person name="Ruckert C."/>
        </authorList>
    </citation>
    <scope>NUCLEOTIDE SEQUENCE</scope>
    <source>
        <strain evidence="9">CCM 7684</strain>
    </source>
</reference>
<dbReference type="PROSITE" id="PS00094">
    <property type="entry name" value="C5_MTASE_1"/>
    <property type="match status" value="1"/>
</dbReference>
<dbReference type="PANTHER" id="PTHR10629:SF52">
    <property type="entry name" value="DNA (CYTOSINE-5)-METHYLTRANSFERASE 1"/>
    <property type="match status" value="1"/>
</dbReference>